<dbReference type="GO" id="GO:0003713">
    <property type="term" value="F:transcription coactivator activity"/>
    <property type="evidence" value="ECO:0007669"/>
    <property type="project" value="InterPro"/>
</dbReference>
<dbReference type="PANTHER" id="PTHR31606">
    <property type="entry name" value="WW DOMAIN BINDING PROTEIN 2, ISOFORM E"/>
    <property type="match status" value="1"/>
</dbReference>
<dbReference type="InterPro" id="IPR021648">
    <property type="entry name" value="GLUE_dom"/>
</dbReference>
<dbReference type="CDD" id="cd13214">
    <property type="entry name" value="PH-GRAM_WBP2"/>
    <property type="match status" value="1"/>
</dbReference>
<dbReference type="SUPFAM" id="SSF50729">
    <property type="entry name" value="PH domain-like"/>
    <property type="match status" value="1"/>
</dbReference>
<organism evidence="2">
    <name type="scientific">Cyprideis torosa</name>
    <dbReference type="NCBI Taxonomy" id="163714"/>
    <lineage>
        <taxon>Eukaryota</taxon>
        <taxon>Metazoa</taxon>
        <taxon>Ecdysozoa</taxon>
        <taxon>Arthropoda</taxon>
        <taxon>Crustacea</taxon>
        <taxon>Oligostraca</taxon>
        <taxon>Ostracoda</taxon>
        <taxon>Podocopa</taxon>
        <taxon>Podocopida</taxon>
        <taxon>Cytherocopina</taxon>
        <taxon>Cytheroidea</taxon>
        <taxon>Cytherideidae</taxon>
        <taxon>Cyprideis</taxon>
    </lineage>
</organism>
<dbReference type="GO" id="GO:0032266">
    <property type="term" value="F:phosphatidylinositol-3-phosphate binding"/>
    <property type="evidence" value="ECO:0007669"/>
    <property type="project" value="InterPro"/>
</dbReference>
<dbReference type="InterPro" id="IPR044852">
    <property type="entry name" value="WBP2-like"/>
</dbReference>
<dbReference type="GO" id="GO:0043130">
    <property type="term" value="F:ubiquitin binding"/>
    <property type="evidence" value="ECO:0007669"/>
    <property type="project" value="InterPro"/>
</dbReference>
<dbReference type="PANTHER" id="PTHR31606:SF1">
    <property type="entry name" value="WW DOMAIN BINDING PROTEIN 2, ISOFORM E"/>
    <property type="match status" value="1"/>
</dbReference>
<dbReference type="PROSITE" id="PS51495">
    <property type="entry name" value="GLUE"/>
    <property type="match status" value="1"/>
</dbReference>
<feature type="compositionally biased region" description="Low complexity" evidence="1">
    <location>
        <begin position="241"/>
        <end position="252"/>
    </location>
</feature>
<reference evidence="2" key="1">
    <citation type="submission" date="2020-11" db="EMBL/GenBank/DDBJ databases">
        <authorList>
            <person name="Tran Van P."/>
        </authorList>
    </citation>
    <scope>NUCLEOTIDE SEQUENCE</scope>
</reference>
<dbReference type="GO" id="GO:0031490">
    <property type="term" value="F:chromatin DNA binding"/>
    <property type="evidence" value="ECO:0007669"/>
    <property type="project" value="TreeGrafter"/>
</dbReference>
<dbReference type="GO" id="GO:0005634">
    <property type="term" value="C:nucleus"/>
    <property type="evidence" value="ECO:0007669"/>
    <property type="project" value="TreeGrafter"/>
</dbReference>
<dbReference type="Pfam" id="PF02893">
    <property type="entry name" value="GRAM"/>
    <property type="match status" value="1"/>
</dbReference>
<evidence type="ECO:0000256" key="1">
    <source>
        <dbReference type="SAM" id="MobiDB-lite"/>
    </source>
</evidence>
<gene>
    <name evidence="2" type="ORF">CTOB1V02_LOCUS6129</name>
</gene>
<accession>A0A7R8WAW9</accession>
<dbReference type="Gene3D" id="2.30.29.30">
    <property type="entry name" value="Pleckstrin-homology domain (PH domain)/Phosphotyrosine-binding domain (PTB)"/>
    <property type="match status" value="1"/>
</dbReference>
<proteinExistence type="predicted"/>
<dbReference type="EMBL" id="OB661448">
    <property type="protein sequence ID" value="CAD7228241.1"/>
    <property type="molecule type" value="Genomic_DNA"/>
</dbReference>
<dbReference type="InterPro" id="IPR011993">
    <property type="entry name" value="PH-like_dom_sf"/>
</dbReference>
<dbReference type="OrthoDB" id="1259151at2759"/>
<protein>
    <submittedName>
        <fullName evidence="2">Uncharacterized protein</fullName>
    </submittedName>
</protein>
<evidence type="ECO:0000313" key="2">
    <source>
        <dbReference type="EMBL" id="CAD7228241.1"/>
    </source>
</evidence>
<dbReference type="AlphaFoldDB" id="A0A7R8WAW9"/>
<feature type="region of interest" description="Disordered" evidence="1">
    <location>
        <begin position="208"/>
        <end position="274"/>
    </location>
</feature>
<dbReference type="InterPro" id="IPR004182">
    <property type="entry name" value="GRAM"/>
</dbReference>
<sequence>MSVNSGHTAGGVLIHSGEYIILFDKNVRMSFSGLQKKEFSGTKKGLIYLTTHRLVFTNQDVKDALQSFSIPFANLTEVELEQPTFGANYISGKVRAQEGGGWIGEVKFTLTFKSGGAIDFGKAMLQAATMAKRYANQPAPQNYNTGPPSYSSVYPAPPAYYAPPNPTGYYGWAPPYTAFPERPDGGSVYMTDAPPPYPGIGGYSAPTGAPPPGWNPEKGAMNGASAPMGYPSDPNKDKEYAAASAPPMSSYYEPPPPSYNMAVGGTDYGQKKNN</sequence>
<name>A0A7R8WAW9_9CRUS</name>